<accession>A0A8T9CHF4</accession>
<comment type="caution">
    <text evidence="1">The sequence shown here is derived from an EMBL/GenBank/DDBJ whole genome shotgun (WGS) entry which is preliminary data.</text>
</comment>
<dbReference type="AlphaFoldDB" id="A0A8T9CHF4"/>
<gene>
    <name evidence="1" type="primary">ptaG_1</name>
    <name evidence="1" type="ORF">LSUE1_G000558</name>
</gene>
<keyword evidence="2" id="KW-1185">Reference proteome</keyword>
<dbReference type="InterPro" id="IPR032710">
    <property type="entry name" value="NTF2-like_dom_sf"/>
</dbReference>
<name>A0A8T9CHF4_9HELO</name>
<proteinExistence type="predicted"/>
<sequence length="148" mass="16975">MPAPADIQAATLDKFIKGWKKWTPEDWMATWSDDFKQGMLPFSLGVPSKSRAEAEFILPKLMAILTNYEVDIYEVVHDVARSKAAIYAISKADTPFGDFKWTNEYGVFISFTEDGTQINKMEEMLDTAFYQEFMPKFQKYMGEQAAAR</sequence>
<dbReference type="InterPro" id="IPR050977">
    <property type="entry name" value="Fungal_Meroterpenoid_Isomerase"/>
</dbReference>
<dbReference type="GO" id="GO:0004497">
    <property type="term" value="F:monooxygenase activity"/>
    <property type="evidence" value="ECO:0007669"/>
    <property type="project" value="UniProtKB-KW"/>
</dbReference>
<dbReference type="OrthoDB" id="3758478at2759"/>
<dbReference type="SUPFAM" id="SSF54427">
    <property type="entry name" value="NTF2-like"/>
    <property type="match status" value="1"/>
</dbReference>
<evidence type="ECO:0000313" key="1">
    <source>
        <dbReference type="EMBL" id="TVY84596.1"/>
    </source>
</evidence>
<dbReference type="PANTHER" id="PTHR39598:SF1">
    <property type="entry name" value="AUSTINOID BIOSYNTHESIS CLUSTERS PROTEIN F-RELATED"/>
    <property type="match status" value="1"/>
</dbReference>
<protein>
    <submittedName>
        <fullName evidence="1">Monooxygenase ptaG</fullName>
    </submittedName>
</protein>
<keyword evidence="1" id="KW-0560">Oxidoreductase</keyword>
<dbReference type="EMBL" id="QGMK01000071">
    <property type="protein sequence ID" value="TVY84596.1"/>
    <property type="molecule type" value="Genomic_DNA"/>
</dbReference>
<reference evidence="1 2" key="1">
    <citation type="submission" date="2018-05" db="EMBL/GenBank/DDBJ databases">
        <title>Genome sequencing and assembly of the regulated plant pathogen Lachnellula willkommii and related sister species for the development of diagnostic species identification markers.</title>
        <authorList>
            <person name="Giroux E."/>
            <person name="Bilodeau G."/>
        </authorList>
    </citation>
    <scope>NUCLEOTIDE SEQUENCE [LARGE SCALE GENOMIC DNA]</scope>
    <source>
        <strain evidence="1 2">CBS 268.59</strain>
    </source>
</reference>
<evidence type="ECO:0000313" key="2">
    <source>
        <dbReference type="Proteomes" id="UP000469558"/>
    </source>
</evidence>
<dbReference type="Proteomes" id="UP000469558">
    <property type="component" value="Unassembled WGS sequence"/>
</dbReference>
<keyword evidence="1" id="KW-0503">Monooxygenase</keyword>
<organism evidence="1 2">
    <name type="scientific">Lachnellula suecica</name>
    <dbReference type="NCBI Taxonomy" id="602035"/>
    <lineage>
        <taxon>Eukaryota</taxon>
        <taxon>Fungi</taxon>
        <taxon>Dikarya</taxon>
        <taxon>Ascomycota</taxon>
        <taxon>Pezizomycotina</taxon>
        <taxon>Leotiomycetes</taxon>
        <taxon>Helotiales</taxon>
        <taxon>Lachnaceae</taxon>
        <taxon>Lachnellula</taxon>
    </lineage>
</organism>
<dbReference type="PANTHER" id="PTHR39598">
    <property type="entry name" value="AUSTINOL SYNTHESIS PROTEIN F-RELATED"/>
    <property type="match status" value="1"/>
</dbReference>